<evidence type="ECO:0000313" key="13">
    <source>
        <dbReference type="EMBL" id="AWW30213.1"/>
    </source>
</evidence>
<evidence type="ECO:0000256" key="3">
    <source>
        <dbReference type="ARBA" id="ARBA00022452"/>
    </source>
</evidence>
<dbReference type="FunFam" id="2.170.130.10:FF:000003">
    <property type="entry name" value="SusC/RagA family TonB-linked outer membrane protein"/>
    <property type="match status" value="1"/>
</dbReference>
<evidence type="ECO:0000256" key="10">
    <source>
        <dbReference type="SAM" id="SignalP"/>
    </source>
</evidence>
<dbReference type="GO" id="GO:0009279">
    <property type="term" value="C:cell outer membrane"/>
    <property type="evidence" value="ECO:0007669"/>
    <property type="project" value="UniProtKB-SubCell"/>
</dbReference>
<keyword evidence="7 8" id="KW-0998">Cell outer membrane</keyword>
<dbReference type="InterPro" id="IPR036942">
    <property type="entry name" value="Beta-barrel_TonB_sf"/>
</dbReference>
<feature type="domain" description="TonB-dependent receptor plug" evidence="12">
    <location>
        <begin position="121"/>
        <end position="228"/>
    </location>
</feature>
<evidence type="ECO:0000256" key="5">
    <source>
        <dbReference type="ARBA" id="ARBA00023077"/>
    </source>
</evidence>
<dbReference type="InterPro" id="IPR023996">
    <property type="entry name" value="TonB-dep_OMP_SusC/RagA"/>
</dbReference>
<feature type="chain" id="PRO_5016251770" evidence="10">
    <location>
        <begin position="25"/>
        <end position="989"/>
    </location>
</feature>
<dbReference type="Gene3D" id="2.60.40.1120">
    <property type="entry name" value="Carboxypeptidase-like, regulatory domain"/>
    <property type="match status" value="1"/>
</dbReference>
<dbReference type="InterPro" id="IPR012910">
    <property type="entry name" value="Plug_dom"/>
</dbReference>
<evidence type="ECO:0000256" key="2">
    <source>
        <dbReference type="ARBA" id="ARBA00022448"/>
    </source>
</evidence>
<dbReference type="InterPro" id="IPR023997">
    <property type="entry name" value="TonB-dep_OMP_SusC/RagA_CS"/>
</dbReference>
<keyword evidence="5 9" id="KW-0798">TonB box</keyword>
<organism evidence="13 14">
    <name type="scientific">Echinicola strongylocentroti</name>
    <dbReference type="NCBI Taxonomy" id="1795355"/>
    <lineage>
        <taxon>Bacteria</taxon>
        <taxon>Pseudomonadati</taxon>
        <taxon>Bacteroidota</taxon>
        <taxon>Cytophagia</taxon>
        <taxon>Cytophagales</taxon>
        <taxon>Cyclobacteriaceae</taxon>
        <taxon>Echinicola</taxon>
    </lineage>
</organism>
<protein>
    <submittedName>
        <fullName evidence="13">SusC/RagA family TonB-linked outer membrane protein</fullName>
    </submittedName>
</protein>
<proteinExistence type="inferred from homology"/>
<dbReference type="OrthoDB" id="9768177at2"/>
<dbReference type="SUPFAM" id="SSF49464">
    <property type="entry name" value="Carboxypeptidase regulatory domain-like"/>
    <property type="match status" value="1"/>
</dbReference>
<dbReference type="Proteomes" id="UP000248688">
    <property type="component" value="Chromosome"/>
</dbReference>
<keyword evidence="3 8" id="KW-1134">Transmembrane beta strand</keyword>
<dbReference type="RefSeq" id="WP_112783597.1">
    <property type="nucleotide sequence ID" value="NZ_CP030041.1"/>
</dbReference>
<feature type="signal peptide" evidence="10">
    <location>
        <begin position="1"/>
        <end position="24"/>
    </location>
</feature>
<evidence type="ECO:0000256" key="6">
    <source>
        <dbReference type="ARBA" id="ARBA00023136"/>
    </source>
</evidence>
<evidence type="ECO:0000256" key="4">
    <source>
        <dbReference type="ARBA" id="ARBA00022692"/>
    </source>
</evidence>
<dbReference type="InterPro" id="IPR000531">
    <property type="entry name" value="Beta-barrel_TonB"/>
</dbReference>
<keyword evidence="2 8" id="KW-0813">Transport</keyword>
<evidence type="ECO:0000259" key="11">
    <source>
        <dbReference type="Pfam" id="PF00593"/>
    </source>
</evidence>
<evidence type="ECO:0000256" key="7">
    <source>
        <dbReference type="ARBA" id="ARBA00023237"/>
    </source>
</evidence>
<feature type="domain" description="TonB-dependent receptor-like beta-barrel" evidence="11">
    <location>
        <begin position="371"/>
        <end position="948"/>
    </location>
</feature>
<dbReference type="SUPFAM" id="SSF56935">
    <property type="entry name" value="Porins"/>
    <property type="match status" value="1"/>
</dbReference>
<dbReference type="Pfam" id="PF00593">
    <property type="entry name" value="TonB_dep_Rec_b-barrel"/>
    <property type="match status" value="1"/>
</dbReference>
<dbReference type="AlphaFoldDB" id="A0A2Z4IIG2"/>
<sequence>MKHVLLKTAGALMVFCLCISFSFAQSSGKTVTGVVTNEETGEPIPGATILEKGTSNGTATDLDGNFTLELTTEAPVLTVSFIGYSSKEVPVGNASELDISLGEDMGQLEEVVVVGYGTQKRSDITGSVASVPKDRLSNLPVTNLTQAIQGTTAGLTVNQGSSVPGSTGGMQIRGVNSINANTSPFIVVDGSPYFGTLNDLNANDIESIEILKDASAVAIYGTRGANGVILVTTKRGDQTDGTPKINYSGYMGFESMSNVLEPMGPDAYVQKYADYLTANNQPQTDVLPNASEVANYEAGITTDWLGQATQPGRISEHNLSISGGTEKIQYYVSGSHLKQKGVVKGYQYARTNFRTNIDATITDWLKVGTSSFFTDNNYDGGRVNWLEATAMSPYSVPYDENGEYITFPMDPEQLFKNPLLGLTTDRLDRRRTLSGSGYADITPGFIEGLKYRFNATYVYNFDRFAGYTGRPIYDLNGTADVSNTERANWVIENILTYSKDIDKHHFDITALYSAQSVDYFLSEGQSRGFINDALSYNGMEAGTTQSTWSDANNYTLLSQMGRLNYSYDSRYLVTVTARRDGYSAFGANTSKYGLFPSMALGWNIHNEEFMQDHPGLGELKLRFSYGQSGNQAIDPNQTVTSANTVLQPFGGDAQVGVLYNTLGNPDLTWETTTSANLALDFGFVQNRIRGTVEVYKTNTEDILLERNLPTTTGYNNVWANLGEMQNKGFELTLNTVNIETGDFTWETSLNFSTYKNEIVDLYGDGRDDIGNQWFIGQPLRVIFDYEKLGIWQEGEDIASVDPVSQPGDLKFKDQNGDGQITEQDRVVLGQRDPKWMGGLTNTFRYKNWNLSIFIQTSQGGLKSNRDLTYADEAWRRNLPADYGYWTPDNPSDYWPSLAAYNRYRGYQFAEDYSYVRIKDVRLSYVVPQSFLERYNIGGLTLYAAGRNLHTFTDWFGWDPENTQVSRGSDGWENNYPLVRTISFGLNLTL</sequence>
<dbReference type="Pfam" id="PF07715">
    <property type="entry name" value="Plug"/>
    <property type="match status" value="1"/>
</dbReference>
<keyword evidence="6 8" id="KW-0472">Membrane</keyword>
<keyword evidence="4 8" id="KW-0812">Transmembrane</keyword>
<gene>
    <name evidence="13" type="ORF">DN752_08800</name>
</gene>
<evidence type="ECO:0000256" key="1">
    <source>
        <dbReference type="ARBA" id="ARBA00004571"/>
    </source>
</evidence>
<accession>A0A2Z4IIG2</accession>
<dbReference type="PROSITE" id="PS52016">
    <property type="entry name" value="TONB_DEPENDENT_REC_3"/>
    <property type="match status" value="1"/>
</dbReference>
<evidence type="ECO:0000313" key="14">
    <source>
        <dbReference type="Proteomes" id="UP000248688"/>
    </source>
</evidence>
<dbReference type="KEGG" id="est:DN752_08800"/>
<evidence type="ECO:0000259" key="12">
    <source>
        <dbReference type="Pfam" id="PF07715"/>
    </source>
</evidence>
<dbReference type="InterPro" id="IPR037066">
    <property type="entry name" value="Plug_dom_sf"/>
</dbReference>
<evidence type="ECO:0000256" key="8">
    <source>
        <dbReference type="PROSITE-ProRule" id="PRU01360"/>
    </source>
</evidence>
<dbReference type="Pfam" id="PF13715">
    <property type="entry name" value="CarbopepD_reg_2"/>
    <property type="match status" value="1"/>
</dbReference>
<keyword evidence="10" id="KW-0732">Signal</keyword>
<comment type="subcellular location">
    <subcellularLocation>
        <location evidence="1 8">Cell outer membrane</location>
        <topology evidence="1 8">Multi-pass membrane protein</topology>
    </subcellularLocation>
</comment>
<comment type="similarity">
    <text evidence="8 9">Belongs to the TonB-dependent receptor family.</text>
</comment>
<evidence type="ECO:0000256" key="9">
    <source>
        <dbReference type="RuleBase" id="RU003357"/>
    </source>
</evidence>
<dbReference type="EMBL" id="CP030041">
    <property type="protein sequence ID" value="AWW30213.1"/>
    <property type="molecule type" value="Genomic_DNA"/>
</dbReference>
<dbReference type="NCBIfam" id="TIGR04056">
    <property type="entry name" value="OMP_RagA_SusC"/>
    <property type="match status" value="1"/>
</dbReference>
<keyword evidence="14" id="KW-1185">Reference proteome</keyword>
<dbReference type="InterPro" id="IPR039426">
    <property type="entry name" value="TonB-dep_rcpt-like"/>
</dbReference>
<dbReference type="NCBIfam" id="TIGR04057">
    <property type="entry name" value="SusC_RagA_signa"/>
    <property type="match status" value="1"/>
</dbReference>
<dbReference type="InterPro" id="IPR008969">
    <property type="entry name" value="CarboxyPept-like_regulatory"/>
</dbReference>
<dbReference type="Gene3D" id="2.170.130.10">
    <property type="entry name" value="TonB-dependent receptor, plug domain"/>
    <property type="match status" value="1"/>
</dbReference>
<dbReference type="Gene3D" id="2.40.170.20">
    <property type="entry name" value="TonB-dependent receptor, beta-barrel domain"/>
    <property type="match status" value="1"/>
</dbReference>
<name>A0A2Z4IIG2_9BACT</name>
<reference evidence="13 14" key="1">
    <citation type="submission" date="2018-06" db="EMBL/GenBank/DDBJ databases">
        <title>Echinicola strongylocentroti sp. nov., isolated from a sea urchin Strongylocentrotus intermedius.</title>
        <authorList>
            <person name="Bae S.S."/>
        </authorList>
    </citation>
    <scope>NUCLEOTIDE SEQUENCE [LARGE SCALE GENOMIC DNA]</scope>
    <source>
        <strain evidence="13 14">MEBiC08714</strain>
    </source>
</reference>